<dbReference type="InParanoid" id="A0A482XNH4"/>
<gene>
    <name evidence="1" type="ORF">LSTR_LSTR007380</name>
</gene>
<dbReference type="Proteomes" id="UP000291343">
    <property type="component" value="Unassembled WGS sequence"/>
</dbReference>
<sequence>MRTIATQDLDTILIKSQPASAMVSRSCRSDRRHSASVCLMRYGQSVWTLESESQTLSISSYSQWIG</sequence>
<keyword evidence="2" id="KW-1185">Reference proteome</keyword>
<evidence type="ECO:0000313" key="1">
    <source>
        <dbReference type="EMBL" id="RZF47453.1"/>
    </source>
</evidence>
<dbReference type="AlphaFoldDB" id="A0A482XNH4"/>
<proteinExistence type="predicted"/>
<name>A0A482XNH4_LAOST</name>
<comment type="caution">
    <text evidence="1">The sequence shown here is derived from an EMBL/GenBank/DDBJ whole genome shotgun (WGS) entry which is preliminary data.</text>
</comment>
<protein>
    <submittedName>
        <fullName evidence="1">Uncharacterized protein</fullName>
    </submittedName>
</protein>
<organism evidence="1 2">
    <name type="scientific">Laodelphax striatellus</name>
    <name type="common">Small brown planthopper</name>
    <name type="synonym">Delphax striatella</name>
    <dbReference type="NCBI Taxonomy" id="195883"/>
    <lineage>
        <taxon>Eukaryota</taxon>
        <taxon>Metazoa</taxon>
        <taxon>Ecdysozoa</taxon>
        <taxon>Arthropoda</taxon>
        <taxon>Hexapoda</taxon>
        <taxon>Insecta</taxon>
        <taxon>Pterygota</taxon>
        <taxon>Neoptera</taxon>
        <taxon>Paraneoptera</taxon>
        <taxon>Hemiptera</taxon>
        <taxon>Auchenorrhyncha</taxon>
        <taxon>Fulgoroidea</taxon>
        <taxon>Delphacidae</taxon>
        <taxon>Criomorphinae</taxon>
        <taxon>Laodelphax</taxon>
    </lineage>
</organism>
<dbReference type="EMBL" id="QKKF02004189">
    <property type="protein sequence ID" value="RZF47453.1"/>
    <property type="molecule type" value="Genomic_DNA"/>
</dbReference>
<evidence type="ECO:0000313" key="2">
    <source>
        <dbReference type="Proteomes" id="UP000291343"/>
    </source>
</evidence>
<reference evidence="1 2" key="1">
    <citation type="journal article" date="2017" name="Gigascience">
        <title>Genome sequence of the small brown planthopper, Laodelphax striatellus.</title>
        <authorList>
            <person name="Zhu J."/>
            <person name="Jiang F."/>
            <person name="Wang X."/>
            <person name="Yang P."/>
            <person name="Bao Y."/>
            <person name="Zhao W."/>
            <person name="Wang W."/>
            <person name="Lu H."/>
            <person name="Wang Q."/>
            <person name="Cui N."/>
            <person name="Li J."/>
            <person name="Chen X."/>
            <person name="Luo L."/>
            <person name="Yu J."/>
            <person name="Kang L."/>
            <person name="Cui F."/>
        </authorList>
    </citation>
    <scope>NUCLEOTIDE SEQUENCE [LARGE SCALE GENOMIC DNA]</scope>
    <source>
        <strain evidence="1">Lst14</strain>
    </source>
</reference>
<accession>A0A482XNH4</accession>